<protein>
    <submittedName>
        <fullName evidence="2">Uncharacterized protein</fullName>
    </submittedName>
</protein>
<keyword evidence="1" id="KW-1133">Transmembrane helix</keyword>
<name>A0AAU7W5F5_9MICO</name>
<evidence type="ECO:0000313" key="2">
    <source>
        <dbReference type="EMBL" id="XBX81837.1"/>
    </source>
</evidence>
<gene>
    <name evidence="2" type="ORF">ABIQ69_14625</name>
</gene>
<dbReference type="EMBL" id="CP158374">
    <property type="protein sequence ID" value="XBX81837.1"/>
    <property type="molecule type" value="Genomic_DNA"/>
</dbReference>
<dbReference type="AlphaFoldDB" id="A0AAU7W5F5"/>
<feature type="transmembrane region" description="Helical" evidence="1">
    <location>
        <begin position="31"/>
        <end position="49"/>
    </location>
</feature>
<organism evidence="2">
    <name type="scientific">Agromyces sp. G08B096</name>
    <dbReference type="NCBI Taxonomy" id="3156399"/>
    <lineage>
        <taxon>Bacteria</taxon>
        <taxon>Bacillati</taxon>
        <taxon>Actinomycetota</taxon>
        <taxon>Actinomycetes</taxon>
        <taxon>Micrococcales</taxon>
        <taxon>Microbacteriaceae</taxon>
        <taxon>Agromyces</taxon>
    </lineage>
</organism>
<evidence type="ECO:0000256" key="1">
    <source>
        <dbReference type="SAM" id="Phobius"/>
    </source>
</evidence>
<feature type="transmembrane region" description="Helical" evidence="1">
    <location>
        <begin position="7"/>
        <end position="25"/>
    </location>
</feature>
<dbReference type="RefSeq" id="WP_350347860.1">
    <property type="nucleotide sequence ID" value="NZ_CP158374.1"/>
</dbReference>
<sequence>MSERSKVIWAVVGLAIAVVGADLWLSRLGAWGLVIYCTVLGAVIGWLLVADHLRRPHGAGRPDPGASPHGLEWSP</sequence>
<proteinExistence type="predicted"/>
<reference evidence="2" key="1">
    <citation type="submission" date="2024-05" db="EMBL/GenBank/DDBJ databases">
        <authorList>
            <person name="Yu L."/>
        </authorList>
    </citation>
    <scope>NUCLEOTIDE SEQUENCE</scope>
    <source>
        <strain evidence="2">G08B096</strain>
    </source>
</reference>
<keyword evidence="1" id="KW-0812">Transmembrane</keyword>
<keyword evidence="1" id="KW-0472">Membrane</keyword>
<accession>A0AAU7W5F5</accession>